<keyword evidence="5 7" id="KW-1133">Transmembrane helix</keyword>
<protein>
    <submittedName>
        <fullName evidence="9">Metabolite-proton symporter</fullName>
    </submittedName>
</protein>
<proteinExistence type="predicted"/>
<feature type="transmembrane region" description="Helical" evidence="7">
    <location>
        <begin position="329"/>
        <end position="355"/>
    </location>
</feature>
<feature type="domain" description="Major facilitator superfamily (MFS) profile" evidence="8">
    <location>
        <begin position="11"/>
        <end position="419"/>
    </location>
</feature>
<dbReference type="Gene3D" id="1.20.1250.20">
    <property type="entry name" value="MFS general substrate transporter like domains"/>
    <property type="match status" value="2"/>
</dbReference>
<keyword evidence="6 7" id="KW-0472">Membrane</keyword>
<feature type="transmembrane region" description="Helical" evidence="7">
    <location>
        <begin position="184"/>
        <end position="203"/>
    </location>
</feature>
<dbReference type="AlphaFoldDB" id="A0A1G8AC19"/>
<feature type="transmembrane region" description="Helical" evidence="7">
    <location>
        <begin position="49"/>
        <end position="73"/>
    </location>
</feature>
<name>A0A1G8AC19_9RHOO</name>
<feature type="transmembrane region" description="Helical" evidence="7">
    <location>
        <begin position="12"/>
        <end position="37"/>
    </location>
</feature>
<evidence type="ECO:0000259" key="8">
    <source>
        <dbReference type="PROSITE" id="PS50850"/>
    </source>
</evidence>
<dbReference type="InterPro" id="IPR036259">
    <property type="entry name" value="MFS_trans_sf"/>
</dbReference>
<feature type="transmembrane region" description="Helical" evidence="7">
    <location>
        <begin position="397"/>
        <end position="418"/>
    </location>
</feature>
<keyword evidence="2" id="KW-0813">Transport</keyword>
<feature type="transmembrane region" description="Helical" evidence="7">
    <location>
        <begin position="238"/>
        <end position="261"/>
    </location>
</feature>
<evidence type="ECO:0000256" key="2">
    <source>
        <dbReference type="ARBA" id="ARBA00022448"/>
    </source>
</evidence>
<evidence type="ECO:0000313" key="9">
    <source>
        <dbReference type="EMBL" id="SDH18386.1"/>
    </source>
</evidence>
<dbReference type="PANTHER" id="PTHR43045:SF1">
    <property type="entry name" value="SHIKIMATE TRANSPORTER"/>
    <property type="match status" value="1"/>
</dbReference>
<keyword evidence="3" id="KW-1003">Cell membrane</keyword>
<accession>A0A1G8AC19</accession>
<dbReference type="SUPFAM" id="SSF103473">
    <property type="entry name" value="MFS general substrate transporter"/>
    <property type="match status" value="1"/>
</dbReference>
<sequence length="428" mass="46597">MVSINSEQKKALAASLFGAAIEWFDFFLYGTAAALVFGKLFFPNSDPAVGLLLSYVTFSIPFFIRPFGGVVFAHIGDKLGRRKSLILTLSLMGGATVLIGCLPTYAQWGFYAPAALMTLRAIQGLGIGGEWGGALLMAVENSNKTTKSLFGSVPQMGVPLGMLFGTAALNFVGNHVTEAEFLEWGWRLPFISSAVLVAIGLWLRFRINETPEFEEAKKKGKQVKIPLVETLHHHWREVLLAIGLKVVETAPFYILSTFVITYVTKSLELPRNVVLTAITWATIACIIMIPLMGLIADRVGRRRMYGWGAFIMMLYAFPYFALLNTKDPALISVATVVGLGIIWTPITAVLGTLSAEIFDAEVRYTGVTLGYQAGAALAGGTAPLIATWLMLQYGGSYVPIAIYFMVTCAISLFAISCVRRHRSQVGHS</sequence>
<gene>
    <name evidence="9" type="ORF">SAMN05660652_01340</name>
</gene>
<keyword evidence="10" id="KW-1185">Reference proteome</keyword>
<comment type="subcellular location">
    <subcellularLocation>
        <location evidence="1">Cell membrane</location>
        <topology evidence="1">Multi-pass membrane protein</topology>
    </subcellularLocation>
</comment>
<evidence type="ECO:0000256" key="5">
    <source>
        <dbReference type="ARBA" id="ARBA00022989"/>
    </source>
</evidence>
<evidence type="ECO:0000313" key="10">
    <source>
        <dbReference type="Proteomes" id="UP000198607"/>
    </source>
</evidence>
<evidence type="ECO:0000256" key="3">
    <source>
        <dbReference type="ARBA" id="ARBA00022475"/>
    </source>
</evidence>
<feature type="transmembrane region" description="Helical" evidence="7">
    <location>
        <begin position="367"/>
        <end position="391"/>
    </location>
</feature>
<evidence type="ECO:0000256" key="7">
    <source>
        <dbReference type="SAM" id="Phobius"/>
    </source>
</evidence>
<dbReference type="EMBL" id="FNCY01000004">
    <property type="protein sequence ID" value="SDH18386.1"/>
    <property type="molecule type" value="Genomic_DNA"/>
</dbReference>
<dbReference type="InterPro" id="IPR020846">
    <property type="entry name" value="MFS_dom"/>
</dbReference>
<dbReference type="OrthoDB" id="6766492at2"/>
<dbReference type="STRING" id="83767.SAMN05660652_01340"/>
<dbReference type="Pfam" id="PF00083">
    <property type="entry name" value="Sugar_tr"/>
    <property type="match status" value="1"/>
</dbReference>
<dbReference type="CDD" id="cd17369">
    <property type="entry name" value="MFS_ShiA_like"/>
    <property type="match status" value="1"/>
</dbReference>
<dbReference type="PANTHER" id="PTHR43045">
    <property type="entry name" value="SHIKIMATE TRANSPORTER"/>
    <property type="match status" value="1"/>
</dbReference>
<feature type="transmembrane region" description="Helical" evidence="7">
    <location>
        <begin position="149"/>
        <end position="172"/>
    </location>
</feature>
<feature type="transmembrane region" description="Helical" evidence="7">
    <location>
        <begin position="114"/>
        <end position="137"/>
    </location>
</feature>
<dbReference type="PROSITE" id="PS50850">
    <property type="entry name" value="MFS"/>
    <property type="match status" value="1"/>
</dbReference>
<organism evidence="9 10">
    <name type="scientific">Propionivibrio dicarboxylicus</name>
    <dbReference type="NCBI Taxonomy" id="83767"/>
    <lineage>
        <taxon>Bacteria</taxon>
        <taxon>Pseudomonadati</taxon>
        <taxon>Pseudomonadota</taxon>
        <taxon>Betaproteobacteria</taxon>
        <taxon>Rhodocyclales</taxon>
        <taxon>Rhodocyclaceae</taxon>
        <taxon>Propionivibrio</taxon>
    </lineage>
</organism>
<evidence type="ECO:0000256" key="1">
    <source>
        <dbReference type="ARBA" id="ARBA00004651"/>
    </source>
</evidence>
<dbReference type="InterPro" id="IPR005829">
    <property type="entry name" value="Sugar_transporter_CS"/>
</dbReference>
<evidence type="ECO:0000256" key="4">
    <source>
        <dbReference type="ARBA" id="ARBA00022692"/>
    </source>
</evidence>
<dbReference type="GO" id="GO:0022857">
    <property type="term" value="F:transmembrane transporter activity"/>
    <property type="evidence" value="ECO:0007669"/>
    <property type="project" value="InterPro"/>
</dbReference>
<dbReference type="InterPro" id="IPR005828">
    <property type="entry name" value="MFS_sugar_transport-like"/>
</dbReference>
<dbReference type="PROSITE" id="PS00216">
    <property type="entry name" value="SUGAR_TRANSPORT_1"/>
    <property type="match status" value="1"/>
</dbReference>
<keyword evidence="4 7" id="KW-0812">Transmembrane</keyword>
<feature type="transmembrane region" description="Helical" evidence="7">
    <location>
        <begin position="273"/>
        <end position="292"/>
    </location>
</feature>
<feature type="transmembrane region" description="Helical" evidence="7">
    <location>
        <begin position="85"/>
        <end position="108"/>
    </location>
</feature>
<dbReference type="RefSeq" id="WP_091935726.1">
    <property type="nucleotide sequence ID" value="NZ_FNCY01000004.1"/>
</dbReference>
<evidence type="ECO:0000256" key="6">
    <source>
        <dbReference type="ARBA" id="ARBA00023136"/>
    </source>
</evidence>
<dbReference type="Proteomes" id="UP000198607">
    <property type="component" value="Unassembled WGS sequence"/>
</dbReference>
<dbReference type="GO" id="GO:0005886">
    <property type="term" value="C:plasma membrane"/>
    <property type="evidence" value="ECO:0007669"/>
    <property type="project" value="UniProtKB-SubCell"/>
</dbReference>
<feature type="transmembrane region" description="Helical" evidence="7">
    <location>
        <begin position="304"/>
        <end position="323"/>
    </location>
</feature>
<reference evidence="9 10" key="1">
    <citation type="submission" date="2016-10" db="EMBL/GenBank/DDBJ databases">
        <authorList>
            <person name="de Groot N.N."/>
        </authorList>
    </citation>
    <scope>NUCLEOTIDE SEQUENCE [LARGE SCALE GENOMIC DNA]</scope>
    <source>
        <strain evidence="9 10">DSM 5885</strain>
    </source>
</reference>